<proteinExistence type="predicted"/>
<dbReference type="AlphaFoldDB" id="F2FAH5"/>
<protein>
    <submittedName>
        <fullName evidence="1">Uncharacterized protein</fullName>
    </submittedName>
</protein>
<name>F2FAH5_SOLSS</name>
<dbReference type="EMBL" id="AP012157">
    <property type="protein sequence ID" value="BAK16742.1"/>
    <property type="molecule type" value="Genomic_DNA"/>
</dbReference>
<organism evidence="1 2">
    <name type="scientific">Solibacillus silvestris (strain StLB046)</name>
    <name type="common">Bacillus silvestris</name>
    <dbReference type="NCBI Taxonomy" id="1002809"/>
    <lineage>
        <taxon>Bacteria</taxon>
        <taxon>Bacillati</taxon>
        <taxon>Bacillota</taxon>
        <taxon>Bacilli</taxon>
        <taxon>Bacillales</taxon>
        <taxon>Caryophanaceae</taxon>
        <taxon>Solibacillus</taxon>
    </lineage>
</organism>
<keyword evidence="2" id="KW-1185">Reference proteome</keyword>
<dbReference type="Proteomes" id="UP000006691">
    <property type="component" value="Chromosome"/>
</dbReference>
<gene>
    <name evidence="1" type="ordered locus">SSIL_2319</name>
</gene>
<dbReference type="HOGENOM" id="CLU_2883544_0_0_9"/>
<sequence length="63" mass="7265">MLGMIFNLHKNLYSHSFIGINLNLLLHFPNKNVTPQYGPITEKRDLHIEEGSDPLKLEFLLCS</sequence>
<evidence type="ECO:0000313" key="2">
    <source>
        <dbReference type="Proteomes" id="UP000006691"/>
    </source>
</evidence>
<evidence type="ECO:0000313" key="1">
    <source>
        <dbReference type="EMBL" id="BAK16742.1"/>
    </source>
</evidence>
<accession>F2FAH5</accession>
<reference evidence="2" key="1">
    <citation type="submission" date="2011-04" db="EMBL/GenBank/DDBJ databases">
        <title>Genome sequence of Solibacillus silvestris StLB046.</title>
        <authorList>
            <person name="Morohoshi T."/>
            <person name="Someya N."/>
            <person name="Ikeda T."/>
        </authorList>
    </citation>
    <scope>NUCLEOTIDE SEQUENCE [LARGE SCALE GENOMIC DNA]</scope>
    <source>
        <strain evidence="2">StLB046</strain>
    </source>
</reference>
<reference evidence="1 2" key="2">
    <citation type="journal article" date="2012" name="J. Biosci. Bioeng.">
        <title>Complete genome sequence and characterization of the N-acylhomoserine lactone-degrading gene of the potato leaf-associated Solibacillus silvestris.</title>
        <authorList>
            <person name="Morohoshi T."/>
            <person name="Tominaga Y."/>
            <person name="Someya N."/>
            <person name="Ikeda T."/>
        </authorList>
    </citation>
    <scope>NUCLEOTIDE SEQUENCE [LARGE SCALE GENOMIC DNA]</scope>
    <source>
        <strain evidence="1 2">StLB046</strain>
    </source>
</reference>
<dbReference type="KEGG" id="siv:SSIL_2319"/>